<feature type="region of interest" description="Disordered" evidence="5">
    <location>
        <begin position="63"/>
        <end position="88"/>
    </location>
</feature>
<dbReference type="Gene3D" id="3.40.50.10310">
    <property type="entry name" value="Creatininase"/>
    <property type="match status" value="1"/>
</dbReference>
<gene>
    <name evidence="6" type="ORF">KFL_000880260</name>
</gene>
<dbReference type="Pfam" id="PF02633">
    <property type="entry name" value="Creatininase"/>
    <property type="match status" value="1"/>
</dbReference>
<dbReference type="PANTHER" id="PTHR35005:SF1">
    <property type="entry name" value="2-AMINO-5-FORMYLAMINO-6-RIBOSYLAMINOPYRIMIDIN-4(3H)-ONE 5'-MONOPHOSPHATE DEFORMYLASE"/>
    <property type="match status" value="1"/>
</dbReference>
<organism evidence="6 7">
    <name type="scientific">Klebsormidium nitens</name>
    <name type="common">Green alga</name>
    <name type="synonym">Ulothrix nitens</name>
    <dbReference type="NCBI Taxonomy" id="105231"/>
    <lineage>
        <taxon>Eukaryota</taxon>
        <taxon>Viridiplantae</taxon>
        <taxon>Streptophyta</taxon>
        <taxon>Klebsormidiophyceae</taxon>
        <taxon>Klebsormidiales</taxon>
        <taxon>Klebsormidiaceae</taxon>
        <taxon>Klebsormidium</taxon>
    </lineage>
</organism>
<dbReference type="SUPFAM" id="SSF102215">
    <property type="entry name" value="Creatininase"/>
    <property type="match status" value="1"/>
</dbReference>
<evidence type="ECO:0000256" key="4">
    <source>
        <dbReference type="ARBA" id="ARBA00022833"/>
    </source>
</evidence>
<feature type="compositionally biased region" description="Pro residues" evidence="5">
    <location>
        <begin position="73"/>
        <end position="85"/>
    </location>
</feature>
<dbReference type="InterPro" id="IPR024087">
    <property type="entry name" value="Creatininase-like_sf"/>
</dbReference>
<dbReference type="GO" id="GO:0009231">
    <property type="term" value="P:riboflavin biosynthetic process"/>
    <property type="evidence" value="ECO:0000318"/>
    <property type="project" value="GO_Central"/>
</dbReference>
<evidence type="ECO:0000313" key="6">
    <source>
        <dbReference type="EMBL" id="GAQ81711.1"/>
    </source>
</evidence>
<evidence type="ECO:0000256" key="5">
    <source>
        <dbReference type="SAM" id="MobiDB-lite"/>
    </source>
</evidence>
<evidence type="ECO:0000256" key="3">
    <source>
        <dbReference type="ARBA" id="ARBA00022801"/>
    </source>
</evidence>
<keyword evidence="2" id="KW-0479">Metal-binding</keyword>
<dbReference type="InterPro" id="IPR003785">
    <property type="entry name" value="Creatininase/forma_Hydrolase"/>
</dbReference>
<keyword evidence="7" id="KW-1185">Reference proteome</keyword>
<dbReference type="GO" id="GO:0046872">
    <property type="term" value="F:metal ion binding"/>
    <property type="evidence" value="ECO:0007669"/>
    <property type="project" value="UniProtKB-KW"/>
</dbReference>
<reference evidence="6 7" key="1">
    <citation type="journal article" date="2014" name="Nat. Commun.">
        <title>Klebsormidium flaccidum genome reveals primary factors for plant terrestrial adaptation.</title>
        <authorList>
            <person name="Hori K."/>
            <person name="Maruyama F."/>
            <person name="Fujisawa T."/>
            <person name="Togashi T."/>
            <person name="Yamamoto N."/>
            <person name="Seo M."/>
            <person name="Sato S."/>
            <person name="Yamada T."/>
            <person name="Mori H."/>
            <person name="Tajima N."/>
            <person name="Moriyama T."/>
            <person name="Ikeuchi M."/>
            <person name="Watanabe M."/>
            <person name="Wada H."/>
            <person name="Kobayashi K."/>
            <person name="Saito M."/>
            <person name="Masuda T."/>
            <person name="Sasaki-Sekimoto Y."/>
            <person name="Mashiguchi K."/>
            <person name="Awai K."/>
            <person name="Shimojima M."/>
            <person name="Masuda S."/>
            <person name="Iwai M."/>
            <person name="Nobusawa T."/>
            <person name="Narise T."/>
            <person name="Kondo S."/>
            <person name="Saito H."/>
            <person name="Sato R."/>
            <person name="Murakawa M."/>
            <person name="Ihara Y."/>
            <person name="Oshima-Yamada Y."/>
            <person name="Ohtaka K."/>
            <person name="Satoh M."/>
            <person name="Sonobe K."/>
            <person name="Ishii M."/>
            <person name="Ohtani R."/>
            <person name="Kanamori-Sato M."/>
            <person name="Honoki R."/>
            <person name="Miyazaki D."/>
            <person name="Mochizuki H."/>
            <person name="Umetsu J."/>
            <person name="Higashi K."/>
            <person name="Shibata D."/>
            <person name="Kamiya Y."/>
            <person name="Sato N."/>
            <person name="Nakamura Y."/>
            <person name="Tabata S."/>
            <person name="Ida S."/>
            <person name="Kurokawa K."/>
            <person name="Ohta H."/>
        </authorList>
    </citation>
    <scope>NUCLEOTIDE SEQUENCE [LARGE SCALE GENOMIC DNA]</scope>
    <source>
        <strain evidence="6 7">NIES-2285</strain>
    </source>
</reference>
<evidence type="ECO:0000256" key="1">
    <source>
        <dbReference type="ARBA" id="ARBA00001947"/>
    </source>
</evidence>
<evidence type="ECO:0000313" key="7">
    <source>
        <dbReference type="Proteomes" id="UP000054558"/>
    </source>
</evidence>
<protein>
    <submittedName>
        <fullName evidence="6">Creatinine amidohydrolase</fullName>
    </submittedName>
</protein>
<dbReference type="EMBL" id="DF237037">
    <property type="protein sequence ID" value="GAQ81711.1"/>
    <property type="molecule type" value="Genomic_DNA"/>
</dbReference>
<dbReference type="AlphaFoldDB" id="A0A1Y1HXN3"/>
<name>A0A1Y1HXN3_KLENI</name>
<dbReference type="GO" id="GO:0016811">
    <property type="term" value="F:hydrolase activity, acting on carbon-nitrogen (but not peptide) bonds, in linear amides"/>
    <property type="evidence" value="ECO:0000318"/>
    <property type="project" value="GO_Central"/>
</dbReference>
<evidence type="ECO:0000256" key="2">
    <source>
        <dbReference type="ARBA" id="ARBA00022723"/>
    </source>
</evidence>
<sequence>MQTITAFGKECRGSNGTQKSLWVESGRKKGAVKTSALGSDVGAEAGVSRPPCKSNLGCFLGSDVESDDESSIPRPPRPSPSPPVPQNQGFLQHRLWQDMTTEDFKNFEDIENVVAILPVAAIEQHGPHLPVCTDACINEGVLRRALELLPQNVPTLVLPAMPIGKSNEHLAFPGTLSLSAATLTALWTDIGQSVAKAGVRKLVLFNSHGGQPQIMDIVARELRIRCNMFVVTLSWFSFGTPEGLFPKHEIRHGIHGGAVETSMMMHLRPDLVKHDKCRNFESLTSKMENEGYRRLQAEGGVGFGWQMQDLHESGAAGDATNADAERGEELVEFAAERLVELLGEVHRYPLSNIRSRDGVAEALELASSHNGRWRPNG</sequence>
<comment type="cofactor">
    <cofactor evidence="1">
        <name>Zn(2+)</name>
        <dbReference type="ChEBI" id="CHEBI:29105"/>
    </cofactor>
</comment>
<feature type="region of interest" description="Disordered" evidence="5">
    <location>
        <begin position="1"/>
        <end position="22"/>
    </location>
</feature>
<proteinExistence type="predicted"/>
<dbReference type="OrthoDB" id="4524at2759"/>
<dbReference type="OMA" id="GWAIEDY"/>
<keyword evidence="3 6" id="KW-0378">Hydrolase</keyword>
<keyword evidence="4" id="KW-0862">Zinc</keyword>
<dbReference type="PANTHER" id="PTHR35005">
    <property type="entry name" value="3-DEHYDRO-SCYLLO-INOSOSE HYDROLASE"/>
    <property type="match status" value="1"/>
</dbReference>
<dbReference type="Proteomes" id="UP000054558">
    <property type="component" value="Unassembled WGS sequence"/>
</dbReference>
<accession>A0A1Y1HXN3</accession>